<protein>
    <submittedName>
        <fullName evidence="2">Uncharacterized protein</fullName>
    </submittedName>
</protein>
<reference evidence="3 4" key="3">
    <citation type="journal article" date="2020" name="BMC Genomics">
        <title>Intraspecific diversification of the crop wild relative Brassica cretica Lam. using demographic model selection.</title>
        <authorList>
            <person name="Kioukis A."/>
            <person name="Michalopoulou V.A."/>
            <person name="Briers L."/>
            <person name="Pirintsos S."/>
            <person name="Studholme D.J."/>
            <person name="Pavlidis P."/>
            <person name="Sarris P.F."/>
        </authorList>
    </citation>
    <scope>NUCLEOTIDE SEQUENCE [LARGE SCALE GENOMIC DNA]</scope>
    <source>
        <strain evidence="4">cv. PFS-1207/04</strain>
        <strain evidence="3">PFS-1207/04</strain>
    </source>
</reference>
<evidence type="ECO:0000256" key="1">
    <source>
        <dbReference type="SAM" id="MobiDB-lite"/>
    </source>
</evidence>
<reference evidence="3" key="2">
    <citation type="submission" date="2019-12" db="EMBL/GenBank/DDBJ databases">
        <authorList>
            <person name="Studholme D.J."/>
            <person name="Sarris P."/>
        </authorList>
    </citation>
    <scope>NUCLEOTIDE SEQUENCE</scope>
    <source>
        <strain evidence="3">PFS-1207/04</strain>
        <tissue evidence="3">Leaf</tissue>
    </source>
</reference>
<keyword evidence="4" id="KW-1185">Reference proteome</keyword>
<gene>
    <name evidence="3" type="ORF">DY000_02015042</name>
    <name evidence="2" type="ORF">F2Q70_00003292</name>
</gene>
<evidence type="ECO:0000313" key="4">
    <source>
        <dbReference type="Proteomes" id="UP000266723"/>
    </source>
</evidence>
<accession>A0A3N6PX23</accession>
<evidence type="ECO:0000313" key="3">
    <source>
        <dbReference type="EMBL" id="KAF3567960.1"/>
    </source>
</evidence>
<evidence type="ECO:0000313" key="2">
    <source>
        <dbReference type="EMBL" id="KAF2571310.1"/>
    </source>
</evidence>
<comment type="caution">
    <text evidence="2">The sequence shown here is derived from an EMBL/GenBank/DDBJ whole genome shotgun (WGS) entry which is preliminary data.</text>
</comment>
<feature type="region of interest" description="Disordered" evidence="1">
    <location>
        <begin position="1"/>
        <end position="20"/>
    </location>
</feature>
<dbReference type="AlphaFoldDB" id="A0A3N6PX23"/>
<sequence length="53" mass="5900">MYKSSPPRRDRISKPWYPPPPFGIGPAVIVGIYSHEKLVTMVVSSIFQDSIGP</sequence>
<dbReference type="EMBL" id="QGKY02001015">
    <property type="protein sequence ID" value="KAF2571310.1"/>
    <property type="molecule type" value="Genomic_DNA"/>
</dbReference>
<dbReference type="Proteomes" id="UP000266723">
    <property type="component" value="Unassembled WGS sequence"/>
</dbReference>
<proteinExistence type="predicted"/>
<dbReference type="EMBL" id="QGKV02000759">
    <property type="protein sequence ID" value="KAF3567960.1"/>
    <property type="molecule type" value="Genomic_DNA"/>
</dbReference>
<reference evidence="2" key="1">
    <citation type="submission" date="2019-12" db="EMBL/GenBank/DDBJ databases">
        <title>Genome sequencing and annotation of Brassica cretica.</title>
        <authorList>
            <person name="Studholme D.J."/>
            <person name="Sarris P.F."/>
        </authorList>
    </citation>
    <scope>NUCLEOTIDE SEQUENCE</scope>
    <source>
        <strain evidence="2">PFS-102/07</strain>
        <tissue evidence="2">Leaf</tissue>
    </source>
</reference>
<name>A0A3N6PX23_BRACR</name>
<organism evidence="2">
    <name type="scientific">Brassica cretica</name>
    <name type="common">Mustard</name>
    <dbReference type="NCBI Taxonomy" id="69181"/>
    <lineage>
        <taxon>Eukaryota</taxon>
        <taxon>Viridiplantae</taxon>
        <taxon>Streptophyta</taxon>
        <taxon>Embryophyta</taxon>
        <taxon>Tracheophyta</taxon>
        <taxon>Spermatophyta</taxon>
        <taxon>Magnoliopsida</taxon>
        <taxon>eudicotyledons</taxon>
        <taxon>Gunneridae</taxon>
        <taxon>Pentapetalae</taxon>
        <taxon>rosids</taxon>
        <taxon>malvids</taxon>
        <taxon>Brassicales</taxon>
        <taxon>Brassicaceae</taxon>
        <taxon>Brassiceae</taxon>
        <taxon>Brassica</taxon>
    </lineage>
</organism>